<dbReference type="PANTHER" id="PTHR45782">
    <property type="entry name" value="MITOCHONDRIAL RIBOSOME-ASSOCIATED GTPASE 1"/>
    <property type="match status" value="1"/>
</dbReference>
<feature type="binding site" evidence="5">
    <location>
        <begin position="59"/>
        <end position="62"/>
    </location>
    <ligand>
        <name>GTP</name>
        <dbReference type="ChEBI" id="CHEBI:37565"/>
    </ligand>
</feature>
<gene>
    <name evidence="7" type="primary">ylqF</name>
    <name evidence="7" type="ORF">H9901_04520</name>
</gene>
<dbReference type="Gene3D" id="3.40.50.300">
    <property type="entry name" value="P-loop containing nucleotide triphosphate hydrolases"/>
    <property type="match status" value="1"/>
</dbReference>
<evidence type="ECO:0000256" key="1">
    <source>
        <dbReference type="ARBA" id="ARBA00014898"/>
    </source>
</evidence>
<dbReference type="EMBL" id="JAHLFS010000054">
    <property type="protein sequence ID" value="MBU3851943.1"/>
    <property type="molecule type" value="Genomic_DNA"/>
</dbReference>
<dbReference type="PIRSF" id="PIRSF006230">
    <property type="entry name" value="MG442"/>
    <property type="match status" value="1"/>
</dbReference>
<evidence type="ECO:0000313" key="8">
    <source>
        <dbReference type="Proteomes" id="UP000777303"/>
    </source>
</evidence>
<dbReference type="Proteomes" id="UP000777303">
    <property type="component" value="Unassembled WGS sequence"/>
</dbReference>
<dbReference type="GO" id="GO:0005525">
    <property type="term" value="F:GTP binding"/>
    <property type="evidence" value="ECO:0007669"/>
    <property type="project" value="UniProtKB-KW"/>
</dbReference>
<evidence type="ECO:0000256" key="3">
    <source>
        <dbReference type="ARBA" id="ARBA00023134"/>
    </source>
</evidence>
<keyword evidence="4" id="KW-0963">Cytoplasm</keyword>
<dbReference type="InterPro" id="IPR027417">
    <property type="entry name" value="P-loop_NTPase"/>
</dbReference>
<dbReference type="InterPro" id="IPR006073">
    <property type="entry name" value="GTP-bd"/>
</dbReference>
<protein>
    <recommendedName>
        <fullName evidence="1 4">Ribosome biogenesis GTPase A</fullName>
    </recommendedName>
</protein>
<dbReference type="InterPro" id="IPR019991">
    <property type="entry name" value="GTP-bd_ribosome_bgen"/>
</dbReference>
<dbReference type="SUPFAM" id="SSF52540">
    <property type="entry name" value="P-loop containing nucleoside triphosphate hydrolases"/>
    <property type="match status" value="1"/>
</dbReference>
<dbReference type="AlphaFoldDB" id="A0A948X1H4"/>
<evidence type="ECO:0000313" key="7">
    <source>
        <dbReference type="EMBL" id="MBU3851943.1"/>
    </source>
</evidence>
<comment type="similarity">
    <text evidence="4">Belongs to the TRAFAC class YlqF/YawG GTPase family. MTG1 subfamily.</text>
</comment>
<accession>A0A948X1H4</accession>
<evidence type="ECO:0000256" key="2">
    <source>
        <dbReference type="ARBA" id="ARBA00022741"/>
    </source>
</evidence>
<name>A0A948X1H4_9LACO</name>
<dbReference type="FunFam" id="3.40.50.300:FF:000590">
    <property type="entry name" value="Ribosome biogenesis GTPase A"/>
    <property type="match status" value="1"/>
</dbReference>
<reference evidence="7" key="2">
    <citation type="submission" date="2021-04" db="EMBL/GenBank/DDBJ databases">
        <authorList>
            <person name="Gilroy R."/>
        </authorList>
    </citation>
    <scope>NUCLEOTIDE SEQUENCE</scope>
    <source>
        <strain evidence="7">F6-6636</strain>
    </source>
</reference>
<dbReference type="InterPro" id="IPR023179">
    <property type="entry name" value="GTP-bd_ortho_bundle_sf"/>
</dbReference>
<proteinExistence type="inferred from homology"/>
<dbReference type="PROSITE" id="PS51721">
    <property type="entry name" value="G_CP"/>
    <property type="match status" value="1"/>
</dbReference>
<evidence type="ECO:0000259" key="6">
    <source>
        <dbReference type="PROSITE" id="PS51721"/>
    </source>
</evidence>
<comment type="subcellular location">
    <subcellularLocation>
        <location evidence="4">Cytoplasm</location>
    </subcellularLocation>
</comment>
<dbReference type="GO" id="GO:0005737">
    <property type="term" value="C:cytoplasm"/>
    <property type="evidence" value="ECO:0007669"/>
    <property type="project" value="UniProtKB-SubCell"/>
</dbReference>
<comment type="caution">
    <text evidence="7">The sequence shown here is derived from an EMBL/GenBank/DDBJ whole genome shotgun (WGS) entry which is preliminary data.</text>
</comment>
<dbReference type="Gene3D" id="1.10.1580.10">
    <property type="match status" value="1"/>
</dbReference>
<reference evidence="7" key="1">
    <citation type="journal article" date="2021" name="PeerJ">
        <title>Extensive microbial diversity within the chicken gut microbiome revealed by metagenomics and culture.</title>
        <authorList>
            <person name="Gilroy R."/>
            <person name="Ravi A."/>
            <person name="Getino M."/>
            <person name="Pursley I."/>
            <person name="Horton D.L."/>
            <person name="Alikhan N.F."/>
            <person name="Baker D."/>
            <person name="Gharbi K."/>
            <person name="Hall N."/>
            <person name="Watson M."/>
            <person name="Adriaenssens E.M."/>
            <person name="Foster-Nyarko E."/>
            <person name="Jarju S."/>
            <person name="Secka A."/>
            <person name="Antonio M."/>
            <person name="Oren A."/>
            <person name="Chaudhuri R.R."/>
            <person name="La Ragione R."/>
            <person name="Hildebrand F."/>
            <person name="Pallen M.J."/>
        </authorList>
    </citation>
    <scope>NUCLEOTIDE SEQUENCE</scope>
    <source>
        <strain evidence="7">F6-6636</strain>
    </source>
</reference>
<feature type="domain" description="CP-type G" evidence="6">
    <location>
        <begin position="15"/>
        <end position="179"/>
    </location>
</feature>
<dbReference type="NCBIfam" id="TIGR03596">
    <property type="entry name" value="GTPase_YlqF"/>
    <property type="match status" value="1"/>
</dbReference>
<dbReference type="GO" id="GO:0006412">
    <property type="term" value="P:translation"/>
    <property type="evidence" value="ECO:0007669"/>
    <property type="project" value="TreeGrafter"/>
</dbReference>
<sequence length="287" mass="32497">MVNIQWYPGHMAKAKRQVQEKLKQVDAVFEIVDARVPLSSRNPMLDEVTKQKPRLIILNKADLAEPNKTKQWIKYYQQQGYAAVAIDAQHHANLPQIAKQARILLADKIAKQQAKGIKQPTVKAMCIGIPNVGKSTVLNRLMHKNIAITGNKPGVTKNQQWLKTKDGLALLDTPGILWPKFEDPEVGLKLSLTGAISDAVYHEDDVALFLLTFAHQFYPTALNKFYHLTDEDFNQSMGDLLLQMTKHAGMKDDYDRFARKMILDYRKGLLGKITLDLVPQQVDDDNE</sequence>
<dbReference type="Pfam" id="PF01926">
    <property type="entry name" value="MMR_HSR1"/>
    <property type="match status" value="1"/>
</dbReference>
<organism evidence="7 8">
    <name type="scientific">Candidatus Paralactobacillus gallistercoris</name>
    <dbReference type="NCBI Taxonomy" id="2838724"/>
    <lineage>
        <taxon>Bacteria</taxon>
        <taxon>Bacillati</taxon>
        <taxon>Bacillota</taxon>
        <taxon>Bacilli</taxon>
        <taxon>Lactobacillales</taxon>
        <taxon>Lactobacillaceae</taxon>
        <taxon>Lactobacillus</taxon>
    </lineage>
</organism>
<dbReference type="CDD" id="cd01856">
    <property type="entry name" value="YlqF"/>
    <property type="match status" value="1"/>
</dbReference>
<dbReference type="InterPro" id="IPR016478">
    <property type="entry name" value="GTPase_MTG1"/>
</dbReference>
<evidence type="ECO:0000256" key="5">
    <source>
        <dbReference type="PIRSR" id="PIRSR006230-1"/>
    </source>
</evidence>
<comment type="function">
    <text evidence="4">Required for a late step of 50S ribosomal subunit assembly. Has GTPase activity.</text>
</comment>
<keyword evidence="2 4" id="KW-0547">Nucleotide-binding</keyword>
<evidence type="ECO:0000256" key="4">
    <source>
        <dbReference type="PIRNR" id="PIRNR006230"/>
    </source>
</evidence>
<dbReference type="InterPro" id="IPR030378">
    <property type="entry name" value="G_CP_dom"/>
</dbReference>
<dbReference type="PANTHER" id="PTHR45782:SF4">
    <property type="entry name" value="MITOCHONDRIAL RIBOSOME-ASSOCIATED GTPASE 1"/>
    <property type="match status" value="1"/>
</dbReference>
<feature type="binding site" evidence="5">
    <location>
        <begin position="131"/>
        <end position="136"/>
    </location>
    <ligand>
        <name>GTP</name>
        <dbReference type="ChEBI" id="CHEBI:37565"/>
    </ligand>
</feature>
<keyword evidence="3 4" id="KW-0342">GTP-binding</keyword>
<dbReference type="GO" id="GO:0003924">
    <property type="term" value="F:GTPase activity"/>
    <property type="evidence" value="ECO:0007669"/>
    <property type="project" value="TreeGrafter"/>
</dbReference>
<feature type="binding site" evidence="5">
    <location>
        <position position="175"/>
    </location>
    <ligand>
        <name>GTP</name>
        <dbReference type="ChEBI" id="CHEBI:37565"/>
    </ligand>
</feature>